<dbReference type="SUPFAM" id="SSF47384">
    <property type="entry name" value="Homodimeric domain of signal transducing histidine kinase"/>
    <property type="match status" value="1"/>
</dbReference>
<dbReference type="AlphaFoldDB" id="A0A4V3GM20"/>
<dbReference type="PRINTS" id="PR00344">
    <property type="entry name" value="BCTRLSENSOR"/>
</dbReference>
<dbReference type="SMART" id="SM00387">
    <property type="entry name" value="HATPase_c"/>
    <property type="match status" value="1"/>
</dbReference>
<sequence>MQNPTPEAVLLEPSAPPVLRHILLQTLSHELRTPFSIIQTSAELLVLLQTRLTGEDKDLVGEHAQAILSEITHVTDVINRMVHFSRWEPGEIPPVADPSNILIATREELAKDFHPWKDGRRAELKVTGKPRLVRIDPALFQLVLRNLVENAFKYSPGKKAPIVELRFGEEVWGLQVKDHGIGIPEEDLDRLFQPFERGSNVGNTPGMGLGLRIAHYLVNNFYGTLSIESGRGKGTTATVTFLYR</sequence>
<dbReference type="CDD" id="cd00082">
    <property type="entry name" value="HisKA"/>
    <property type="match status" value="1"/>
</dbReference>
<gene>
    <name evidence="5" type="ORF">EDB95_2806</name>
</gene>
<dbReference type="PANTHER" id="PTHR43547:SF2">
    <property type="entry name" value="HYBRID SIGNAL TRANSDUCTION HISTIDINE KINASE C"/>
    <property type="match status" value="1"/>
</dbReference>
<dbReference type="OrthoDB" id="9808408at2"/>
<dbReference type="RefSeq" id="WP_133994402.1">
    <property type="nucleotide sequence ID" value="NZ_SODV01000001.1"/>
</dbReference>
<dbReference type="InterPro" id="IPR004358">
    <property type="entry name" value="Sig_transdc_His_kin-like_C"/>
</dbReference>
<keyword evidence="6" id="KW-1185">Reference proteome</keyword>
<comment type="catalytic activity">
    <reaction evidence="1">
        <text>ATP + protein L-histidine = ADP + protein N-phospho-L-histidine.</text>
        <dbReference type="EC" id="2.7.13.3"/>
    </reaction>
</comment>
<dbReference type="EC" id="2.7.13.3" evidence="2"/>
<dbReference type="InterPro" id="IPR036097">
    <property type="entry name" value="HisK_dim/P_sf"/>
</dbReference>
<dbReference type="Pfam" id="PF02518">
    <property type="entry name" value="HATPase_c"/>
    <property type="match status" value="1"/>
</dbReference>
<dbReference type="PROSITE" id="PS50109">
    <property type="entry name" value="HIS_KIN"/>
    <property type="match status" value="1"/>
</dbReference>
<dbReference type="CDD" id="cd00075">
    <property type="entry name" value="HATPase"/>
    <property type="match status" value="1"/>
</dbReference>
<keyword evidence="3" id="KW-0597">Phosphoprotein</keyword>
<dbReference type="Proteomes" id="UP000294498">
    <property type="component" value="Unassembled WGS sequence"/>
</dbReference>
<comment type="caution">
    <text evidence="5">The sequence shown here is derived from an EMBL/GenBank/DDBJ whole genome shotgun (WGS) entry which is preliminary data.</text>
</comment>
<evidence type="ECO:0000256" key="2">
    <source>
        <dbReference type="ARBA" id="ARBA00012438"/>
    </source>
</evidence>
<dbReference type="InterPro" id="IPR003594">
    <property type="entry name" value="HATPase_dom"/>
</dbReference>
<evidence type="ECO:0000259" key="4">
    <source>
        <dbReference type="PROSITE" id="PS50109"/>
    </source>
</evidence>
<evidence type="ECO:0000256" key="1">
    <source>
        <dbReference type="ARBA" id="ARBA00000085"/>
    </source>
</evidence>
<organism evidence="5 6">
    <name type="scientific">Dinghuibacter silviterrae</name>
    <dbReference type="NCBI Taxonomy" id="1539049"/>
    <lineage>
        <taxon>Bacteria</taxon>
        <taxon>Pseudomonadati</taxon>
        <taxon>Bacteroidota</taxon>
        <taxon>Chitinophagia</taxon>
        <taxon>Chitinophagales</taxon>
        <taxon>Chitinophagaceae</taxon>
        <taxon>Dinghuibacter</taxon>
    </lineage>
</organism>
<dbReference type="GO" id="GO:0000155">
    <property type="term" value="F:phosphorelay sensor kinase activity"/>
    <property type="evidence" value="ECO:0007669"/>
    <property type="project" value="InterPro"/>
</dbReference>
<dbReference type="EMBL" id="SODV01000001">
    <property type="protein sequence ID" value="TDX01763.1"/>
    <property type="molecule type" value="Genomic_DNA"/>
</dbReference>
<evidence type="ECO:0000313" key="6">
    <source>
        <dbReference type="Proteomes" id="UP000294498"/>
    </source>
</evidence>
<dbReference type="Gene3D" id="3.30.565.10">
    <property type="entry name" value="Histidine kinase-like ATPase, C-terminal domain"/>
    <property type="match status" value="1"/>
</dbReference>
<protein>
    <recommendedName>
        <fullName evidence="2">histidine kinase</fullName>
        <ecNumber evidence="2">2.7.13.3</ecNumber>
    </recommendedName>
</protein>
<reference evidence="5 6" key="1">
    <citation type="submission" date="2019-03" db="EMBL/GenBank/DDBJ databases">
        <title>Genomic Encyclopedia of Type Strains, Phase IV (KMG-IV): sequencing the most valuable type-strain genomes for metagenomic binning, comparative biology and taxonomic classification.</title>
        <authorList>
            <person name="Goeker M."/>
        </authorList>
    </citation>
    <scope>NUCLEOTIDE SEQUENCE [LARGE SCALE GENOMIC DNA]</scope>
    <source>
        <strain evidence="5 6">DSM 100059</strain>
    </source>
</reference>
<dbReference type="InterPro" id="IPR003661">
    <property type="entry name" value="HisK_dim/P_dom"/>
</dbReference>
<evidence type="ECO:0000256" key="3">
    <source>
        <dbReference type="ARBA" id="ARBA00022553"/>
    </source>
</evidence>
<dbReference type="SUPFAM" id="SSF55874">
    <property type="entry name" value="ATPase domain of HSP90 chaperone/DNA topoisomerase II/histidine kinase"/>
    <property type="match status" value="1"/>
</dbReference>
<dbReference type="InterPro" id="IPR005467">
    <property type="entry name" value="His_kinase_dom"/>
</dbReference>
<dbReference type="SMART" id="SM00388">
    <property type="entry name" value="HisKA"/>
    <property type="match status" value="1"/>
</dbReference>
<feature type="domain" description="Histidine kinase" evidence="4">
    <location>
        <begin position="26"/>
        <end position="244"/>
    </location>
</feature>
<evidence type="ECO:0000313" key="5">
    <source>
        <dbReference type="EMBL" id="TDX01763.1"/>
    </source>
</evidence>
<dbReference type="Pfam" id="PF00512">
    <property type="entry name" value="HisKA"/>
    <property type="match status" value="1"/>
</dbReference>
<proteinExistence type="predicted"/>
<dbReference type="Gene3D" id="1.10.287.130">
    <property type="match status" value="1"/>
</dbReference>
<dbReference type="PANTHER" id="PTHR43547">
    <property type="entry name" value="TWO-COMPONENT HISTIDINE KINASE"/>
    <property type="match status" value="1"/>
</dbReference>
<dbReference type="InterPro" id="IPR036890">
    <property type="entry name" value="HATPase_C_sf"/>
</dbReference>
<name>A0A4V3GM20_9BACT</name>
<accession>A0A4V3GM20</accession>